<dbReference type="GO" id="GO:0051011">
    <property type="term" value="F:microtubule minus-end binding"/>
    <property type="evidence" value="ECO:0007669"/>
    <property type="project" value="TreeGrafter"/>
</dbReference>
<evidence type="ECO:0000256" key="4">
    <source>
        <dbReference type="ARBA" id="ARBA00023212"/>
    </source>
</evidence>
<sequence>LRHLEKWHMGDLNVSFLIDCLLRHFGLNSEQEPGRSFASGLLENFPVASNLYLRQLKFLTVQLITFVDVDDKVAFAAAYKTLKSYSSPDLLSSCFVFLNKLFHCRSTLQKQLQVASSSSSGSNLSPIVATPNYRSFRSTMDHPPTDIIKMDTFEYDTPADQDAQLVEDMLYCMQGCDGETVSYSICTSPVNHCELDIAPFYSAVLREQAKRFAPLLYDSHQLRTMSPVTIDKGNIYRAFVEAVEEMLMCHTRHIIEWRRLAAAGELTLSTLWSYVQPTQKVFRTVQEIRVEIENSSIRGGAILSLIYKKVKMHDGNIAILDMLLSLLSKVAKPYFRMLNQWFRTGTFADPYNEFMIRLGSQSRYLIDRDRFKPNLIKDIFLISKMIPQFLSPIAEKILNAGKFLIILRSSENFKPTQELPCLEFSMDNGKYVKQVETLWLNTSRKTVKYLIEEGKLLDRCMLLRHLFFLSRGDWLLDFVDVAGADLALDLEEIEPHRLESLFYFALRGSTTGYLLTDEDNKISIKFRSMEQCLSAMKECTSPLSIQSFDEDDVKAYEALVIQYEPEWPISLVFTPLVIAKCEMLFHWLMICKLVESQLTKCFVYRLDERCGRPLFRKMLYFVRSLMSLMESAVVHPLWHEFLDAVRGGQLTFENLCERINGVLDCCSKYCFTADLPLTQCIRRLLRYCLEFYQIVKRGNACEQQTRNLLEKNFESDFIQFSSRLKEMLDDKDEDLFGAAVRRFVVELFNQ</sequence>
<dbReference type="GO" id="GO:0043015">
    <property type="term" value="F:gamma-tubulin binding"/>
    <property type="evidence" value="ECO:0007669"/>
    <property type="project" value="InterPro"/>
</dbReference>
<dbReference type="GO" id="GO:0000278">
    <property type="term" value="P:mitotic cell cycle"/>
    <property type="evidence" value="ECO:0007669"/>
    <property type="project" value="TreeGrafter"/>
</dbReference>
<feature type="domain" description="Gamma tubulin complex component C-terminal" evidence="6">
    <location>
        <begin position="456"/>
        <end position="728"/>
    </location>
</feature>
<evidence type="ECO:0000313" key="8">
    <source>
        <dbReference type="EMBL" id="KRY50350.1"/>
    </source>
</evidence>
<dbReference type="Pfam" id="PF17681">
    <property type="entry name" value="GCP_N_terminal"/>
    <property type="match status" value="1"/>
</dbReference>
<dbReference type="GO" id="GO:0051321">
    <property type="term" value="P:meiotic cell cycle"/>
    <property type="evidence" value="ECO:0007669"/>
    <property type="project" value="TreeGrafter"/>
</dbReference>
<keyword evidence="4 5" id="KW-0206">Cytoskeleton</keyword>
<dbReference type="GO" id="GO:0005874">
    <property type="term" value="C:microtubule"/>
    <property type="evidence" value="ECO:0007669"/>
    <property type="project" value="UniProtKB-KW"/>
</dbReference>
<comment type="similarity">
    <text evidence="1 5">Belongs to the TUBGCP family.</text>
</comment>
<keyword evidence="9" id="KW-1185">Reference proteome</keyword>
<dbReference type="GO" id="GO:0031122">
    <property type="term" value="P:cytoplasmic microtubule organization"/>
    <property type="evidence" value="ECO:0007669"/>
    <property type="project" value="TreeGrafter"/>
</dbReference>
<gene>
    <name evidence="8" type="primary">Grip84</name>
    <name evidence="8" type="ORF">T03_4576</name>
</gene>
<dbReference type="Pfam" id="PF04130">
    <property type="entry name" value="GCP_C_terminal"/>
    <property type="match status" value="1"/>
</dbReference>
<accession>A0A0V1CMQ2</accession>
<dbReference type="PANTHER" id="PTHR19302">
    <property type="entry name" value="GAMMA TUBULIN COMPLEX PROTEIN"/>
    <property type="match status" value="1"/>
</dbReference>
<reference evidence="8 9" key="1">
    <citation type="submission" date="2015-01" db="EMBL/GenBank/DDBJ databases">
        <title>Evolution of Trichinella species and genotypes.</title>
        <authorList>
            <person name="Korhonen P.K."/>
            <person name="Edoardo P."/>
            <person name="Giuseppe L.R."/>
            <person name="Gasser R.B."/>
        </authorList>
    </citation>
    <scope>NUCLEOTIDE SEQUENCE [LARGE SCALE GENOMIC DNA]</scope>
    <source>
        <strain evidence="8">ISS120</strain>
    </source>
</reference>
<dbReference type="Proteomes" id="UP000054653">
    <property type="component" value="Unassembled WGS sequence"/>
</dbReference>
<evidence type="ECO:0000259" key="6">
    <source>
        <dbReference type="Pfam" id="PF04130"/>
    </source>
</evidence>
<dbReference type="GO" id="GO:0000930">
    <property type="term" value="C:gamma-tubulin complex"/>
    <property type="evidence" value="ECO:0007669"/>
    <property type="project" value="TreeGrafter"/>
</dbReference>
<dbReference type="InterPro" id="IPR040457">
    <property type="entry name" value="GCP_C"/>
</dbReference>
<dbReference type="AlphaFoldDB" id="A0A0V1CMQ2"/>
<comment type="subcellular location">
    <subcellularLocation>
        <location evidence="5">Cytoplasm</location>
        <location evidence="5">Cytoskeleton</location>
        <location evidence="5">Microtubule organizing center</location>
    </subcellularLocation>
</comment>
<evidence type="ECO:0000256" key="2">
    <source>
        <dbReference type="ARBA" id="ARBA00022490"/>
    </source>
</evidence>
<feature type="non-terminal residue" evidence="8">
    <location>
        <position position="1"/>
    </location>
</feature>
<dbReference type="InterPro" id="IPR041470">
    <property type="entry name" value="GCP_N"/>
</dbReference>
<dbReference type="InterPro" id="IPR007259">
    <property type="entry name" value="GCP"/>
</dbReference>
<feature type="domain" description="Gamma tubulin complex component protein N-terminal" evidence="7">
    <location>
        <begin position="166"/>
        <end position="453"/>
    </location>
</feature>
<dbReference type="GO" id="GO:0051225">
    <property type="term" value="P:spindle assembly"/>
    <property type="evidence" value="ECO:0007669"/>
    <property type="project" value="TreeGrafter"/>
</dbReference>
<dbReference type="Gene3D" id="1.20.120.1900">
    <property type="entry name" value="Gamma-tubulin complex, C-terminal domain"/>
    <property type="match status" value="1"/>
</dbReference>
<dbReference type="GO" id="GO:0007020">
    <property type="term" value="P:microtubule nucleation"/>
    <property type="evidence" value="ECO:0007669"/>
    <property type="project" value="InterPro"/>
</dbReference>
<evidence type="ECO:0000256" key="1">
    <source>
        <dbReference type="ARBA" id="ARBA00010337"/>
    </source>
</evidence>
<dbReference type="OrthoDB" id="2192946at2759"/>
<dbReference type="EMBL" id="JYDI01000152">
    <property type="protein sequence ID" value="KRY50350.1"/>
    <property type="molecule type" value="Genomic_DNA"/>
</dbReference>
<protein>
    <recommendedName>
        <fullName evidence="5">Gamma-tubulin complex component</fullName>
    </recommendedName>
</protein>
<evidence type="ECO:0000256" key="3">
    <source>
        <dbReference type="ARBA" id="ARBA00022701"/>
    </source>
</evidence>
<dbReference type="InterPro" id="IPR042241">
    <property type="entry name" value="GCP_C_sf"/>
</dbReference>
<organism evidence="8 9">
    <name type="scientific">Trichinella britovi</name>
    <name type="common">Parasitic roundworm</name>
    <dbReference type="NCBI Taxonomy" id="45882"/>
    <lineage>
        <taxon>Eukaryota</taxon>
        <taxon>Metazoa</taxon>
        <taxon>Ecdysozoa</taxon>
        <taxon>Nematoda</taxon>
        <taxon>Enoplea</taxon>
        <taxon>Dorylaimia</taxon>
        <taxon>Trichinellida</taxon>
        <taxon>Trichinellidae</taxon>
        <taxon>Trichinella</taxon>
    </lineage>
</organism>
<keyword evidence="2 5" id="KW-0963">Cytoplasm</keyword>
<keyword evidence="3 5" id="KW-0493">Microtubule</keyword>
<evidence type="ECO:0000259" key="7">
    <source>
        <dbReference type="Pfam" id="PF17681"/>
    </source>
</evidence>
<evidence type="ECO:0000256" key="5">
    <source>
        <dbReference type="RuleBase" id="RU363050"/>
    </source>
</evidence>
<dbReference type="OMA" id="MKIVQLW"/>
<comment type="caution">
    <text evidence="8">The sequence shown here is derived from an EMBL/GenBank/DDBJ whole genome shotgun (WGS) entry which is preliminary data.</text>
</comment>
<dbReference type="STRING" id="45882.A0A0V1CMQ2"/>
<dbReference type="GO" id="GO:0000922">
    <property type="term" value="C:spindle pole"/>
    <property type="evidence" value="ECO:0007669"/>
    <property type="project" value="InterPro"/>
</dbReference>
<name>A0A0V1CMQ2_TRIBR</name>
<evidence type="ECO:0000313" key="9">
    <source>
        <dbReference type="Proteomes" id="UP000054653"/>
    </source>
</evidence>
<proteinExistence type="inferred from homology"/>